<protein>
    <submittedName>
        <fullName evidence="7">YihY family inner membrane protein</fullName>
    </submittedName>
</protein>
<name>A0A6I6JU64_9BACT</name>
<dbReference type="Proteomes" id="UP000428260">
    <property type="component" value="Chromosome"/>
</dbReference>
<feature type="transmembrane region" description="Helical" evidence="6">
    <location>
        <begin position="127"/>
        <end position="146"/>
    </location>
</feature>
<feature type="transmembrane region" description="Helical" evidence="6">
    <location>
        <begin position="207"/>
        <end position="232"/>
    </location>
</feature>
<feature type="transmembrane region" description="Helical" evidence="6">
    <location>
        <begin position="244"/>
        <end position="267"/>
    </location>
</feature>
<evidence type="ECO:0000256" key="1">
    <source>
        <dbReference type="ARBA" id="ARBA00004651"/>
    </source>
</evidence>
<evidence type="ECO:0000313" key="8">
    <source>
        <dbReference type="Proteomes" id="UP000428260"/>
    </source>
</evidence>
<dbReference type="Pfam" id="PF03631">
    <property type="entry name" value="Virul_fac_BrkB"/>
    <property type="match status" value="1"/>
</dbReference>
<dbReference type="PANTHER" id="PTHR30213">
    <property type="entry name" value="INNER MEMBRANE PROTEIN YHJD"/>
    <property type="match status" value="1"/>
</dbReference>
<feature type="transmembrane region" description="Helical" evidence="6">
    <location>
        <begin position="62"/>
        <end position="87"/>
    </location>
</feature>
<dbReference type="KEGG" id="mcos:GM418_08545"/>
<proteinExistence type="predicted"/>
<evidence type="ECO:0000256" key="4">
    <source>
        <dbReference type="ARBA" id="ARBA00022989"/>
    </source>
</evidence>
<evidence type="ECO:0000256" key="5">
    <source>
        <dbReference type="ARBA" id="ARBA00023136"/>
    </source>
</evidence>
<evidence type="ECO:0000256" key="3">
    <source>
        <dbReference type="ARBA" id="ARBA00022692"/>
    </source>
</evidence>
<accession>A0A6I6JU64</accession>
<dbReference type="PIRSF" id="PIRSF035875">
    <property type="entry name" value="RNase_BN"/>
    <property type="match status" value="1"/>
</dbReference>
<dbReference type="EMBL" id="CP046401">
    <property type="protein sequence ID" value="QGY43702.1"/>
    <property type="molecule type" value="Genomic_DNA"/>
</dbReference>
<organism evidence="7 8">
    <name type="scientific">Maribellus comscasis</name>
    <dbReference type="NCBI Taxonomy" id="2681766"/>
    <lineage>
        <taxon>Bacteria</taxon>
        <taxon>Pseudomonadati</taxon>
        <taxon>Bacteroidota</taxon>
        <taxon>Bacteroidia</taxon>
        <taxon>Marinilabiliales</taxon>
        <taxon>Prolixibacteraceae</taxon>
        <taxon>Maribellus</taxon>
    </lineage>
</organism>
<dbReference type="PANTHER" id="PTHR30213:SF0">
    <property type="entry name" value="UPF0761 MEMBRANE PROTEIN YIHY"/>
    <property type="match status" value="1"/>
</dbReference>
<dbReference type="GO" id="GO:0005886">
    <property type="term" value="C:plasma membrane"/>
    <property type="evidence" value="ECO:0007669"/>
    <property type="project" value="UniProtKB-SubCell"/>
</dbReference>
<keyword evidence="8" id="KW-1185">Reference proteome</keyword>
<comment type="subcellular location">
    <subcellularLocation>
        <location evidence="1">Cell membrane</location>
        <topology evidence="1">Multi-pass membrane protein</topology>
    </subcellularLocation>
</comment>
<evidence type="ECO:0000256" key="6">
    <source>
        <dbReference type="SAM" id="Phobius"/>
    </source>
</evidence>
<keyword evidence="5 6" id="KW-0472">Membrane</keyword>
<keyword evidence="3 6" id="KW-0812">Transmembrane</keyword>
<feature type="transmembrane region" description="Helical" evidence="6">
    <location>
        <begin position="279"/>
        <end position="301"/>
    </location>
</feature>
<reference evidence="7 8" key="1">
    <citation type="submission" date="2019-11" db="EMBL/GenBank/DDBJ databases">
        <authorList>
            <person name="Zheng R.K."/>
            <person name="Sun C.M."/>
        </authorList>
    </citation>
    <scope>NUCLEOTIDE SEQUENCE [LARGE SCALE GENOMIC DNA]</scope>
    <source>
        <strain evidence="7 8">WC007</strain>
    </source>
</reference>
<keyword evidence="2" id="KW-1003">Cell membrane</keyword>
<dbReference type="InterPro" id="IPR017039">
    <property type="entry name" value="Virul_fac_BrkB"/>
</dbReference>
<dbReference type="AlphaFoldDB" id="A0A6I6JU64"/>
<evidence type="ECO:0000313" key="7">
    <source>
        <dbReference type="EMBL" id="QGY43702.1"/>
    </source>
</evidence>
<keyword evidence="4 6" id="KW-1133">Transmembrane helix</keyword>
<dbReference type="NCBIfam" id="TIGR00765">
    <property type="entry name" value="yihY_not_rbn"/>
    <property type="match status" value="1"/>
</dbReference>
<evidence type="ECO:0000256" key="2">
    <source>
        <dbReference type="ARBA" id="ARBA00022475"/>
    </source>
</evidence>
<feature type="transmembrane region" description="Helical" evidence="6">
    <location>
        <begin position="167"/>
        <end position="187"/>
    </location>
</feature>
<sequence length="320" mass="36420">MKNNDRPVKVGFLNVSRFKKIGEKIVEKAQKVSLPFFDGVPIYNVALFFWRSIVDGAITTRASAIAFSFFVAFFPFVIFLFTLIPYIPIENFQNELLLLIKEVVPGSTFTTIEETLTTILKQPRGDLLSFGFFAALIFSTNGLASMMSAFDATVHSIYRRKWFSQRIAAIVLLFILSVLLTIAIALLTGGQWLINYLQDSSILRDSFTVYLLTFGKWVITIFLFFFAYSFLYYMAPARKTKWRFISAGGTLATVLSIITIASFTYYINNFSRYNILYGSIGTLLIILLLMYVMSLILLVGFELNASIYQAHTEKEEENII</sequence>
<gene>
    <name evidence="7" type="ORF">GM418_08545</name>
</gene>